<dbReference type="EMBL" id="PGFZ01000007">
    <property type="protein sequence ID" value="POZ51156.1"/>
    <property type="molecule type" value="Genomic_DNA"/>
</dbReference>
<name>A0A1Z4BUL6_9GAMM</name>
<dbReference type="Proteomes" id="UP000237423">
    <property type="component" value="Unassembled WGS sequence"/>
</dbReference>
<keyword evidence="1" id="KW-0732">Signal</keyword>
<dbReference type="KEGG" id="mpsy:CEK71_02345"/>
<protein>
    <recommendedName>
        <fullName evidence="2">DUF4384 domain-containing protein</fullName>
    </recommendedName>
</protein>
<evidence type="ECO:0000313" key="6">
    <source>
        <dbReference type="Proteomes" id="UP000237423"/>
    </source>
</evidence>
<evidence type="ECO:0000256" key="1">
    <source>
        <dbReference type="SAM" id="SignalP"/>
    </source>
</evidence>
<feature type="domain" description="DUF4384" evidence="2">
    <location>
        <begin position="97"/>
        <end position="174"/>
    </location>
</feature>
<gene>
    <name evidence="4" type="ORF">AADEFJLK_03115</name>
    <name evidence="3" type="ORF">CEK71_02345</name>
</gene>
<feature type="signal peptide" evidence="1">
    <location>
        <begin position="1"/>
        <end position="28"/>
    </location>
</feature>
<evidence type="ECO:0000313" key="4">
    <source>
        <dbReference type="EMBL" id="POZ51156.1"/>
    </source>
</evidence>
<evidence type="ECO:0000313" key="3">
    <source>
        <dbReference type="EMBL" id="ASF44997.1"/>
    </source>
</evidence>
<dbReference type="Pfam" id="PF14326">
    <property type="entry name" value="DUF4384"/>
    <property type="match status" value="1"/>
</dbReference>
<dbReference type="InterPro" id="IPR025493">
    <property type="entry name" value="DUF4384"/>
</dbReference>
<dbReference type="OrthoDB" id="129493at2"/>
<reference evidence="4 6" key="2">
    <citation type="submission" date="2017-11" db="EMBL/GenBank/DDBJ databases">
        <title>Draft Genome Sequence of Methylobacter psychrotolerans Sph1T, an Obligate Methanotroph from Low-Temperature Environments.</title>
        <authorList>
            <person name="Oshkin I.Y."/>
            <person name="Miroshnikov K."/>
            <person name="Belova S.E."/>
            <person name="Korzhenkov A."/>
            <person name="Toshchakov S.V."/>
            <person name="Dedysh S.N."/>
        </authorList>
    </citation>
    <scope>NUCLEOTIDE SEQUENCE [LARGE SCALE GENOMIC DNA]</scope>
    <source>
        <strain evidence="4 6">Sph1</strain>
    </source>
</reference>
<dbReference type="AlphaFoldDB" id="A0A1Z4BUL6"/>
<evidence type="ECO:0000313" key="5">
    <source>
        <dbReference type="Proteomes" id="UP000197019"/>
    </source>
</evidence>
<dbReference type="EMBL" id="CP022129">
    <property type="protein sequence ID" value="ASF44997.1"/>
    <property type="molecule type" value="Genomic_DNA"/>
</dbReference>
<keyword evidence="5" id="KW-1185">Reference proteome</keyword>
<proteinExistence type="predicted"/>
<dbReference type="Proteomes" id="UP000197019">
    <property type="component" value="Chromosome"/>
</dbReference>
<feature type="chain" id="PRO_5033291608" description="DUF4384 domain-containing protein" evidence="1">
    <location>
        <begin position="29"/>
        <end position="269"/>
    </location>
</feature>
<evidence type="ECO:0000259" key="2">
    <source>
        <dbReference type="Pfam" id="PF14326"/>
    </source>
</evidence>
<accession>A0A1Z4BUL6</accession>
<organism evidence="3 5">
    <name type="scientific">Methylovulum psychrotolerans</name>
    <dbReference type="NCBI Taxonomy" id="1704499"/>
    <lineage>
        <taxon>Bacteria</taxon>
        <taxon>Pseudomonadati</taxon>
        <taxon>Pseudomonadota</taxon>
        <taxon>Gammaproteobacteria</taxon>
        <taxon>Methylococcales</taxon>
        <taxon>Methylococcaceae</taxon>
        <taxon>Methylovulum</taxon>
    </lineage>
</organism>
<sequence>MKKHFNSSENVSLAFLLVTLAAPVSVWAEAGAKSLFESEGTTIMRSDTPSDTETAPITKPTVKQHTTKVAQSYAGLQYWIDLQTESGASQRVTTNHTFQSGDRIQLKVKSNTPGYLYVMNAGSSGRFNKLYPARGQLSQLIQPGIVQTIPNNSAIRFDNTPGSEKVSILLTKMPIYDEPTDNGSAAAPVSYVNQTSYSACSSSGSKDLFNEENAGAAIDCVKNNYGSGSKDLFAEEDPVSAQPASYAVIPANTLDTGRILSVDFNLIHR</sequence>
<dbReference type="RefSeq" id="WP_088617880.1">
    <property type="nucleotide sequence ID" value="NZ_CP022129.1"/>
</dbReference>
<reference evidence="3 5" key="1">
    <citation type="submission" date="2017-06" db="EMBL/GenBank/DDBJ databases">
        <title>Genome Sequencing of the methanotroph Methylovulum psychrotolerants str. HV10-M2 isolated from a high-altitude environment.</title>
        <authorList>
            <person name="Mateos-Rivera A."/>
        </authorList>
    </citation>
    <scope>NUCLEOTIDE SEQUENCE [LARGE SCALE GENOMIC DNA]</scope>
    <source>
        <strain evidence="3 5">HV10_M2</strain>
    </source>
</reference>